<accession>V6LUW6</accession>
<keyword evidence="1" id="KW-0175">Coiled coil</keyword>
<feature type="coiled-coil region" evidence="1">
    <location>
        <begin position="98"/>
        <end position="166"/>
    </location>
</feature>
<reference evidence="2" key="1">
    <citation type="journal article" date="2014" name="PLoS Genet.">
        <title>The Genome of Spironucleus salmonicida Highlights a Fish Pathogen Adapted to Fluctuating Environments.</title>
        <authorList>
            <person name="Xu F."/>
            <person name="Jerlstrom-Hultqvist J."/>
            <person name="Einarsson E."/>
            <person name="Astvaldsson A."/>
            <person name="Svard S.G."/>
            <person name="Andersson J.O."/>
        </authorList>
    </citation>
    <scope>NUCLEOTIDE SEQUENCE</scope>
</reference>
<dbReference type="AlphaFoldDB" id="V6LUW6"/>
<name>V6LUW6_9EUKA</name>
<gene>
    <name evidence="2" type="ORF">SS50377_15604</name>
</gene>
<protein>
    <submittedName>
        <fullName evidence="2">Uncharacterized protein</fullName>
    </submittedName>
</protein>
<dbReference type="EMBL" id="KI546115">
    <property type="protein sequence ID" value="EST44599.1"/>
    <property type="molecule type" value="Genomic_DNA"/>
</dbReference>
<evidence type="ECO:0000313" key="2">
    <source>
        <dbReference type="EMBL" id="EST44599.1"/>
    </source>
</evidence>
<dbReference type="VEuPathDB" id="GiardiaDB:SS50377_24718"/>
<sequence>MLTSQIMIQTQLENKISRLEDELLYKTKNLAQMTLKCESLQIVVDRISRKTQRTTKAQYPIQQNANLINQIFFLEQENKKLKFHIDSPPHEDLHEIIVRSLQEEIIDLKTQLEDQQIINSSQLLNNIEQSLYDANLKLNTGQSKELQQLRNENANLKRILLVHKQNLNCILDSSEIKEAFTIFSYQEQTELAGKFSIDKIQIILQMFCDSNNINYSDLKYIWDRNFETKVRAFLVQQIFQNDYGERVNCQAQLYETDDCDTKILAWCMLIIFFIMNGGIVKHGQYLIEQQIIMIV</sequence>
<evidence type="ECO:0000256" key="1">
    <source>
        <dbReference type="SAM" id="Coils"/>
    </source>
</evidence>
<proteinExistence type="predicted"/>
<organism evidence="2">
    <name type="scientific">Spironucleus salmonicida</name>
    <dbReference type="NCBI Taxonomy" id="348837"/>
    <lineage>
        <taxon>Eukaryota</taxon>
        <taxon>Metamonada</taxon>
        <taxon>Diplomonadida</taxon>
        <taxon>Hexamitidae</taxon>
        <taxon>Hexamitinae</taxon>
        <taxon>Spironucleus</taxon>
    </lineage>
</organism>